<dbReference type="GO" id="GO:0004497">
    <property type="term" value="F:monooxygenase activity"/>
    <property type="evidence" value="ECO:0007669"/>
    <property type="project" value="UniProtKB-KW"/>
</dbReference>
<evidence type="ECO:0000259" key="8">
    <source>
        <dbReference type="Pfam" id="PF01494"/>
    </source>
</evidence>
<keyword evidence="10" id="KW-1185">Reference proteome</keyword>
<dbReference type="GO" id="GO:0071949">
    <property type="term" value="F:FAD binding"/>
    <property type="evidence" value="ECO:0007669"/>
    <property type="project" value="InterPro"/>
</dbReference>
<dbReference type="InterPro" id="IPR018168">
    <property type="entry name" value="Ubi_Hdrlase_CS"/>
</dbReference>
<dbReference type="InterPro" id="IPR002938">
    <property type="entry name" value="FAD-bd"/>
</dbReference>
<gene>
    <name evidence="9" type="ORF">Aam_060_031</name>
</gene>
<dbReference type="UniPathway" id="UPA00232"/>
<dbReference type="Pfam" id="PF01494">
    <property type="entry name" value="FAD_binding_3"/>
    <property type="match status" value="1"/>
</dbReference>
<dbReference type="NCBIfam" id="TIGR01988">
    <property type="entry name" value="Ubi-OHases"/>
    <property type="match status" value="1"/>
</dbReference>
<comment type="cofactor">
    <cofactor evidence="1">
        <name>FAD</name>
        <dbReference type="ChEBI" id="CHEBI:57692"/>
    </cofactor>
</comment>
<dbReference type="SUPFAM" id="SSF51905">
    <property type="entry name" value="FAD/NAD(P)-binding domain"/>
    <property type="match status" value="1"/>
</dbReference>
<evidence type="ECO:0000256" key="6">
    <source>
        <dbReference type="ARBA" id="ARBA00023002"/>
    </source>
</evidence>
<dbReference type="InterPro" id="IPR036188">
    <property type="entry name" value="FAD/NAD-bd_sf"/>
</dbReference>
<sequence length="393" mass="42102">MTTSCEIAVVGAGPVGGTLALALAARGRKVLLVDKADLKPMEHPDFDGRAYAIAHGCKDILREAGLWERLPFAPCPILDIDVTDGKPGRAPSPLKLHFDHRAVGDDPFGWIIEARSVRVALNAALADSDVIVRAPAEAVVTRNADGAVLQVGDERFESKLVVAAEGRQSPLRNQAGISVTRLPYHQTGVIFAIAHEKPHNSVALEHFLPGGPFAVLPMTGTAAAPNLSALVFTESDANAKLLYGMDDAALARQVAARLGNRLGSFTLAGRRWLYPLYAMYASRYYDTRLALAGDSAHGVHPIAGQGLNLGLRDAAALLDLASKAEDPGADSVLRAYQARQRPVNMAMLLGMDALDRLFSTNFPPVRLARDLGLAAVERMPRLKQRFMLAAMGR</sequence>
<evidence type="ECO:0000256" key="7">
    <source>
        <dbReference type="ARBA" id="ARBA00023033"/>
    </source>
</evidence>
<evidence type="ECO:0000256" key="5">
    <source>
        <dbReference type="ARBA" id="ARBA00022827"/>
    </source>
</evidence>
<dbReference type="AlphaFoldDB" id="A0A0D6PGA5"/>
<keyword evidence="5" id="KW-0274">FAD</keyword>
<dbReference type="GO" id="GO:0006744">
    <property type="term" value="P:ubiquinone biosynthetic process"/>
    <property type="evidence" value="ECO:0007669"/>
    <property type="project" value="UniProtKB-UniPathway"/>
</dbReference>
<evidence type="ECO:0000256" key="1">
    <source>
        <dbReference type="ARBA" id="ARBA00001974"/>
    </source>
</evidence>
<dbReference type="RefSeq" id="WP_048879195.1">
    <property type="nucleotide sequence ID" value="NZ_BANC01000059.1"/>
</dbReference>
<feature type="domain" description="FAD-binding" evidence="8">
    <location>
        <begin position="5"/>
        <end position="347"/>
    </location>
</feature>
<name>A0A0D6PGA5_9PROT</name>
<evidence type="ECO:0000256" key="2">
    <source>
        <dbReference type="ARBA" id="ARBA00004749"/>
    </source>
</evidence>
<evidence type="ECO:0000256" key="4">
    <source>
        <dbReference type="ARBA" id="ARBA00022630"/>
    </source>
</evidence>
<keyword evidence="9" id="KW-0830">Ubiquinone</keyword>
<comment type="caution">
    <text evidence="9">The sequence shown here is derived from an EMBL/GenBank/DDBJ whole genome shotgun (WGS) entry which is preliminary data.</text>
</comment>
<dbReference type="GO" id="GO:0016705">
    <property type="term" value="F:oxidoreductase activity, acting on paired donors, with incorporation or reduction of molecular oxygen"/>
    <property type="evidence" value="ECO:0007669"/>
    <property type="project" value="InterPro"/>
</dbReference>
<dbReference type="EMBL" id="BANC01000059">
    <property type="protein sequence ID" value="GAN80805.1"/>
    <property type="molecule type" value="Genomic_DNA"/>
</dbReference>
<protein>
    <submittedName>
        <fullName evidence="9">Hydroxylase/monooxygenase, ubiquinone biosynthesis hydroxylase</fullName>
    </submittedName>
</protein>
<keyword evidence="6" id="KW-0560">Oxidoreductase</keyword>
<dbReference type="InterPro" id="IPR010971">
    <property type="entry name" value="UbiH/COQ6"/>
</dbReference>
<dbReference type="STRING" id="1120923.SAMN02746095_00181"/>
<evidence type="ECO:0000313" key="10">
    <source>
        <dbReference type="Proteomes" id="UP000032668"/>
    </source>
</evidence>
<accession>A0A0D6PGA5</accession>
<reference evidence="9 10" key="1">
    <citation type="submission" date="2012-11" db="EMBL/GenBank/DDBJ databases">
        <title>Whole genome sequence of Acidocella aminolytica 101 = DSM 11237.</title>
        <authorList>
            <person name="Azuma Y."/>
            <person name="Higashiura N."/>
            <person name="Hirakawa H."/>
            <person name="Matsushita K."/>
        </authorList>
    </citation>
    <scope>NUCLEOTIDE SEQUENCE [LARGE SCALE GENOMIC DNA]</scope>
    <source>
        <strain evidence="10">101 / DSM 11237</strain>
    </source>
</reference>
<evidence type="ECO:0000313" key="9">
    <source>
        <dbReference type="EMBL" id="GAN80805.1"/>
    </source>
</evidence>
<evidence type="ECO:0000256" key="3">
    <source>
        <dbReference type="ARBA" id="ARBA00005349"/>
    </source>
</evidence>
<dbReference type="Proteomes" id="UP000032668">
    <property type="component" value="Unassembled WGS sequence"/>
</dbReference>
<comment type="pathway">
    <text evidence="2">Cofactor biosynthesis; ubiquinone biosynthesis.</text>
</comment>
<dbReference type="PANTHER" id="PTHR43876:SF7">
    <property type="entry name" value="UBIQUINONE BIOSYNTHESIS MONOOXYGENASE COQ6, MITOCHONDRIAL"/>
    <property type="match status" value="1"/>
</dbReference>
<dbReference type="Gene3D" id="3.50.50.60">
    <property type="entry name" value="FAD/NAD(P)-binding domain"/>
    <property type="match status" value="2"/>
</dbReference>
<proteinExistence type="inferred from homology"/>
<keyword evidence="4" id="KW-0285">Flavoprotein</keyword>
<dbReference type="PANTHER" id="PTHR43876">
    <property type="entry name" value="UBIQUINONE BIOSYNTHESIS MONOOXYGENASE COQ6, MITOCHONDRIAL"/>
    <property type="match status" value="1"/>
</dbReference>
<dbReference type="PRINTS" id="PR00420">
    <property type="entry name" value="RNGMNOXGNASE"/>
</dbReference>
<organism evidence="9 10">
    <name type="scientific">Acidocella aminolytica 101 = DSM 11237</name>
    <dbReference type="NCBI Taxonomy" id="1120923"/>
    <lineage>
        <taxon>Bacteria</taxon>
        <taxon>Pseudomonadati</taxon>
        <taxon>Pseudomonadota</taxon>
        <taxon>Alphaproteobacteria</taxon>
        <taxon>Acetobacterales</taxon>
        <taxon>Acidocellaceae</taxon>
        <taxon>Acidocella</taxon>
    </lineage>
</organism>
<dbReference type="InterPro" id="IPR051205">
    <property type="entry name" value="UbiH/COQ6_monooxygenase"/>
</dbReference>
<comment type="similarity">
    <text evidence="3">Belongs to the UbiH/COQ6 family.</text>
</comment>
<dbReference type="PROSITE" id="PS01304">
    <property type="entry name" value="UBIH"/>
    <property type="match status" value="1"/>
</dbReference>
<keyword evidence="7 9" id="KW-0503">Monooxygenase</keyword>